<dbReference type="InterPro" id="IPR003593">
    <property type="entry name" value="AAA+_ATPase"/>
</dbReference>
<dbReference type="SUPFAM" id="SSF52540">
    <property type="entry name" value="P-loop containing nucleoside triphosphate hydrolases"/>
    <property type="match status" value="1"/>
</dbReference>
<dbReference type="OrthoDB" id="9783370at2"/>
<evidence type="ECO:0000313" key="3">
    <source>
        <dbReference type="Proteomes" id="UP000199337"/>
    </source>
</evidence>
<proteinExistence type="predicted"/>
<dbReference type="InterPro" id="IPR027417">
    <property type="entry name" value="P-loop_NTPase"/>
</dbReference>
<dbReference type="AlphaFoldDB" id="A0A1I2NG08"/>
<dbReference type="GO" id="GO:0005524">
    <property type="term" value="F:ATP binding"/>
    <property type="evidence" value="ECO:0007669"/>
    <property type="project" value="InterPro"/>
</dbReference>
<evidence type="ECO:0000259" key="1">
    <source>
        <dbReference type="SMART" id="SM00382"/>
    </source>
</evidence>
<evidence type="ECO:0000313" key="2">
    <source>
        <dbReference type="EMBL" id="SFG01990.1"/>
    </source>
</evidence>
<dbReference type="SMART" id="SM00382">
    <property type="entry name" value="AAA"/>
    <property type="match status" value="1"/>
</dbReference>
<reference evidence="3" key="1">
    <citation type="submission" date="2016-10" db="EMBL/GenBank/DDBJ databases">
        <authorList>
            <person name="Varghese N."/>
            <person name="Submissions S."/>
        </authorList>
    </citation>
    <scope>NUCLEOTIDE SEQUENCE [LARGE SCALE GENOMIC DNA]</scope>
    <source>
        <strain evidence="3">DSM 17038</strain>
    </source>
</reference>
<accession>A0A1I2NG08</accession>
<dbReference type="InterPro" id="IPR050764">
    <property type="entry name" value="CbbQ/NirQ/NorQ/GpvN"/>
</dbReference>
<dbReference type="STRING" id="341036.SAMN05660649_00502"/>
<dbReference type="Gene3D" id="3.40.50.300">
    <property type="entry name" value="P-loop containing nucleotide triphosphate hydrolases"/>
    <property type="match status" value="1"/>
</dbReference>
<gene>
    <name evidence="2" type="ORF">SAMN05660649_00502</name>
</gene>
<protein>
    <submittedName>
        <fullName evidence="2">MoxR-like ATPase</fullName>
    </submittedName>
</protein>
<dbReference type="Pfam" id="PF07728">
    <property type="entry name" value="AAA_5"/>
    <property type="match status" value="1"/>
</dbReference>
<dbReference type="InterPro" id="IPR011704">
    <property type="entry name" value="ATPase_dyneun-rel_AAA"/>
</dbReference>
<organism evidence="2 3">
    <name type="scientific">Desulfotruncus arcticus DSM 17038</name>
    <dbReference type="NCBI Taxonomy" id="1121424"/>
    <lineage>
        <taxon>Bacteria</taxon>
        <taxon>Bacillati</taxon>
        <taxon>Bacillota</taxon>
        <taxon>Clostridia</taxon>
        <taxon>Eubacteriales</taxon>
        <taxon>Desulfallaceae</taxon>
        <taxon>Desulfotruncus</taxon>
    </lineage>
</organism>
<sequence length="326" mass="36633">MPLNIKFYQSIENVISGLTKQKYIVNRKVATAVFLAGRLGKPLLIEGPAGVGKTGLAVALAGALNTELFRLQCYPGLDESKTLYEWNYQKQLLHMQMYKDEVDVFSPAYLLERPLLKAFRSSRPAVLLIDEIDKGEEELESFLLEALSEFQVSIPELGVVTAVHKPYVVLTSNSTRQLSDALKRRSIFLYLLYPEAAVEEAIINLKVPGISQRLCSGVVNFVQELRRLRLKKAPSITESIDWARTLLLLGRNGIDAPLVRESLNVLLKYEEDIARAELKIDQMIPGKIDDDVQNNLAANNLDTSNSDNSNKIQATEIKHDLTRFDF</sequence>
<dbReference type="GO" id="GO:0016887">
    <property type="term" value="F:ATP hydrolysis activity"/>
    <property type="evidence" value="ECO:0007669"/>
    <property type="project" value="InterPro"/>
</dbReference>
<dbReference type="PANTHER" id="PTHR42759:SF1">
    <property type="entry name" value="MAGNESIUM-CHELATASE SUBUNIT CHLD"/>
    <property type="match status" value="1"/>
</dbReference>
<name>A0A1I2NG08_9FIRM</name>
<dbReference type="RefSeq" id="WP_092468351.1">
    <property type="nucleotide sequence ID" value="NZ_FOOX01000001.1"/>
</dbReference>
<dbReference type="PANTHER" id="PTHR42759">
    <property type="entry name" value="MOXR FAMILY PROTEIN"/>
    <property type="match status" value="1"/>
</dbReference>
<feature type="domain" description="AAA+ ATPase" evidence="1">
    <location>
        <begin position="39"/>
        <end position="192"/>
    </location>
</feature>
<dbReference type="Proteomes" id="UP000199337">
    <property type="component" value="Unassembled WGS sequence"/>
</dbReference>
<keyword evidence="3" id="KW-1185">Reference proteome</keyword>
<dbReference type="EMBL" id="FOOX01000001">
    <property type="protein sequence ID" value="SFG01990.1"/>
    <property type="molecule type" value="Genomic_DNA"/>
</dbReference>